<name>A0AAE1TKH0_9EUCA</name>
<keyword evidence="2" id="KW-1185">Reference proteome</keyword>
<evidence type="ECO:0000313" key="1">
    <source>
        <dbReference type="EMBL" id="KAK4288501.1"/>
    </source>
</evidence>
<evidence type="ECO:0000313" key="2">
    <source>
        <dbReference type="Proteomes" id="UP001292094"/>
    </source>
</evidence>
<organism evidence="1 2">
    <name type="scientific">Petrolisthes manimaculis</name>
    <dbReference type="NCBI Taxonomy" id="1843537"/>
    <lineage>
        <taxon>Eukaryota</taxon>
        <taxon>Metazoa</taxon>
        <taxon>Ecdysozoa</taxon>
        <taxon>Arthropoda</taxon>
        <taxon>Crustacea</taxon>
        <taxon>Multicrustacea</taxon>
        <taxon>Malacostraca</taxon>
        <taxon>Eumalacostraca</taxon>
        <taxon>Eucarida</taxon>
        <taxon>Decapoda</taxon>
        <taxon>Pleocyemata</taxon>
        <taxon>Anomura</taxon>
        <taxon>Galatheoidea</taxon>
        <taxon>Porcellanidae</taxon>
        <taxon>Petrolisthes</taxon>
    </lineage>
</organism>
<proteinExistence type="predicted"/>
<protein>
    <submittedName>
        <fullName evidence="1">Uncharacterized protein</fullName>
    </submittedName>
</protein>
<dbReference type="AlphaFoldDB" id="A0AAE1TKH0"/>
<reference evidence="1" key="1">
    <citation type="submission" date="2023-11" db="EMBL/GenBank/DDBJ databases">
        <title>Genome assemblies of two species of porcelain crab, Petrolisthes cinctipes and Petrolisthes manimaculis (Anomura: Porcellanidae).</title>
        <authorList>
            <person name="Angst P."/>
        </authorList>
    </citation>
    <scope>NUCLEOTIDE SEQUENCE</scope>
    <source>
        <strain evidence="1">PB745_02</strain>
        <tissue evidence="1">Gill</tissue>
    </source>
</reference>
<sequence length="84" mass="9307">MIGGLERGLLTWDTKMDMGINMVYSDGEMGEGEGVEVVYNLIGGWEQERVLTWDTKMGDDVDWRRELTCGTETEPSSCTTLPGG</sequence>
<dbReference type="EMBL" id="JAWZYT010006276">
    <property type="protein sequence ID" value="KAK4288501.1"/>
    <property type="molecule type" value="Genomic_DNA"/>
</dbReference>
<comment type="caution">
    <text evidence="1">The sequence shown here is derived from an EMBL/GenBank/DDBJ whole genome shotgun (WGS) entry which is preliminary data.</text>
</comment>
<dbReference type="Proteomes" id="UP001292094">
    <property type="component" value="Unassembled WGS sequence"/>
</dbReference>
<accession>A0AAE1TKH0</accession>
<gene>
    <name evidence="1" type="ORF">Pmani_038470</name>
</gene>